<dbReference type="InterPro" id="IPR010419">
    <property type="entry name" value="CO_DH_gsu"/>
</dbReference>
<sequence length="151" mass="16760">MNGKGSLTIEESVEKTWDGLFNPDILEKCMMGCKKLNLVDQNKYKAVLSIGIPPVNGKYDATIEIDEIEKWKTYKLMINAEGSAGTVEAKSLINLVRLDELKTALHYDFDAAVGGKVAKFGGPILNGVGKMLLQDFFKKFGRELKKTKTQN</sequence>
<dbReference type="Pfam" id="PF06240">
    <property type="entry name" value="COXG"/>
    <property type="match status" value="1"/>
</dbReference>
<dbReference type="Gene3D" id="3.30.530.20">
    <property type="match status" value="1"/>
</dbReference>
<dbReference type="SUPFAM" id="SSF55961">
    <property type="entry name" value="Bet v1-like"/>
    <property type="match status" value="1"/>
</dbReference>
<dbReference type="Proteomes" id="UP001597214">
    <property type="component" value="Unassembled WGS sequence"/>
</dbReference>
<dbReference type="PANTHER" id="PTHR38588:SF1">
    <property type="entry name" value="BLL0334 PROTEIN"/>
    <property type="match status" value="1"/>
</dbReference>
<dbReference type="CDD" id="cd05018">
    <property type="entry name" value="CoxG"/>
    <property type="match status" value="1"/>
</dbReference>
<dbReference type="RefSeq" id="WP_377928615.1">
    <property type="nucleotide sequence ID" value="NZ_JBHUEM010000020.1"/>
</dbReference>
<accession>A0ABW4LQF1</accession>
<comment type="caution">
    <text evidence="1">The sequence shown here is derived from an EMBL/GenBank/DDBJ whole genome shotgun (WGS) entry which is preliminary data.</text>
</comment>
<evidence type="ECO:0000313" key="2">
    <source>
        <dbReference type="Proteomes" id="UP001597214"/>
    </source>
</evidence>
<keyword evidence="2" id="KW-1185">Reference proteome</keyword>
<reference evidence="2" key="1">
    <citation type="journal article" date="2019" name="Int. J. Syst. Evol. Microbiol.">
        <title>The Global Catalogue of Microorganisms (GCM) 10K type strain sequencing project: providing services to taxonomists for standard genome sequencing and annotation.</title>
        <authorList>
            <consortium name="The Broad Institute Genomics Platform"/>
            <consortium name="The Broad Institute Genome Sequencing Center for Infectious Disease"/>
            <person name="Wu L."/>
            <person name="Ma J."/>
        </authorList>
    </citation>
    <scope>NUCLEOTIDE SEQUENCE [LARGE SCALE GENOMIC DNA]</scope>
    <source>
        <strain evidence="2">CCUG 49339</strain>
    </source>
</reference>
<organism evidence="1 2">
    <name type="scientific">Bacillus salitolerans</name>
    <dbReference type="NCBI Taxonomy" id="1437434"/>
    <lineage>
        <taxon>Bacteria</taxon>
        <taxon>Bacillati</taxon>
        <taxon>Bacillota</taxon>
        <taxon>Bacilli</taxon>
        <taxon>Bacillales</taxon>
        <taxon>Bacillaceae</taxon>
        <taxon>Bacillus</taxon>
    </lineage>
</organism>
<gene>
    <name evidence="1" type="ORF">ACFSCX_12655</name>
</gene>
<protein>
    <submittedName>
        <fullName evidence="1">CoxG family protein</fullName>
    </submittedName>
</protein>
<dbReference type="InterPro" id="IPR023393">
    <property type="entry name" value="START-like_dom_sf"/>
</dbReference>
<dbReference type="PANTHER" id="PTHR38588">
    <property type="entry name" value="BLL0334 PROTEIN"/>
    <property type="match status" value="1"/>
</dbReference>
<evidence type="ECO:0000313" key="1">
    <source>
        <dbReference type="EMBL" id="MFD1737405.1"/>
    </source>
</evidence>
<name>A0ABW4LQF1_9BACI</name>
<proteinExistence type="predicted"/>
<dbReference type="EMBL" id="JBHUEM010000020">
    <property type="protein sequence ID" value="MFD1737405.1"/>
    <property type="molecule type" value="Genomic_DNA"/>
</dbReference>